<proteinExistence type="predicted"/>
<sequence>MKKLLTLLCLLAVCGEFGYLLLKDHPHWPEIVWTPALWTSPETGVAADSAESVAAGQSVPGNPAGPSPALDSGLANPGVRSFTPSAGVPSSREDVGLPARMEEESGRPKPVRSELAAGAEEPQTEPEDSVSETPTLADQLFEPTVSSVSAASVKPVNEPVSLDRAFASLVRVIQTGSESEAAGGRRGSGNGQTGVGVIVEVDSEGFRVLTAAHVVAQLVDLDVELLAFLDEPTGLVSGGTDAEPRRFRSVEVIGQDPGRDLALLQVHWPVAEPGRIAQAVFHAEVGRDWTDAEVWLANLNGSGGVERISASVIDQKRARREIEGAPVEYLVLDQVSVPGMSGGGLFAESGELIGIISGNGGGRLHCIAGREIQVFLSVVRSD</sequence>
<dbReference type="InterPro" id="IPR009003">
    <property type="entry name" value="Peptidase_S1_PA"/>
</dbReference>
<dbReference type="Gene3D" id="2.40.10.120">
    <property type="match status" value="1"/>
</dbReference>
<evidence type="ECO:0000256" key="1">
    <source>
        <dbReference type="SAM" id="MobiDB-lite"/>
    </source>
</evidence>
<dbReference type="PANTHER" id="PTHR43019">
    <property type="entry name" value="SERINE ENDOPROTEASE DEGS"/>
    <property type="match status" value="1"/>
</dbReference>
<evidence type="ECO:0008006" key="4">
    <source>
        <dbReference type="Google" id="ProtNLM"/>
    </source>
</evidence>
<accession>A0A0J1BJD7</accession>
<dbReference type="AlphaFoldDB" id="A0A0J1BJD7"/>
<feature type="compositionally biased region" description="Basic and acidic residues" evidence="1">
    <location>
        <begin position="91"/>
        <end position="107"/>
    </location>
</feature>
<name>A0A0J1BJD7_RHOIS</name>
<organism evidence="2 3">
    <name type="scientific">Rhodopirellula islandica</name>
    <dbReference type="NCBI Taxonomy" id="595434"/>
    <lineage>
        <taxon>Bacteria</taxon>
        <taxon>Pseudomonadati</taxon>
        <taxon>Planctomycetota</taxon>
        <taxon>Planctomycetia</taxon>
        <taxon>Pirellulales</taxon>
        <taxon>Pirellulaceae</taxon>
        <taxon>Rhodopirellula</taxon>
    </lineage>
</organism>
<dbReference type="Pfam" id="PF13365">
    <property type="entry name" value="Trypsin_2"/>
    <property type="match status" value="1"/>
</dbReference>
<dbReference type="Proteomes" id="UP000036367">
    <property type="component" value="Unassembled WGS sequence"/>
</dbReference>
<reference evidence="2" key="1">
    <citation type="submission" date="2015-05" db="EMBL/GenBank/DDBJ databases">
        <title>Permanent draft genome of Rhodopirellula islandicus K833.</title>
        <authorList>
            <person name="Kizina J."/>
            <person name="Richter M."/>
            <person name="Glockner F.O."/>
            <person name="Harder J."/>
        </authorList>
    </citation>
    <scope>NUCLEOTIDE SEQUENCE [LARGE SCALE GENOMIC DNA]</scope>
    <source>
        <strain evidence="2">K833</strain>
    </source>
</reference>
<keyword evidence="3" id="KW-1185">Reference proteome</keyword>
<dbReference type="RefSeq" id="WP_047813315.1">
    <property type="nucleotide sequence ID" value="NZ_LECT01000014.1"/>
</dbReference>
<protein>
    <recommendedName>
        <fullName evidence="4">Serine protease</fullName>
    </recommendedName>
</protein>
<dbReference type="EMBL" id="LECT01000014">
    <property type="protein sequence ID" value="KLU06665.1"/>
    <property type="molecule type" value="Genomic_DNA"/>
</dbReference>
<comment type="caution">
    <text evidence="2">The sequence shown here is derived from an EMBL/GenBank/DDBJ whole genome shotgun (WGS) entry which is preliminary data.</text>
</comment>
<feature type="region of interest" description="Disordered" evidence="1">
    <location>
        <begin position="48"/>
        <end position="134"/>
    </location>
</feature>
<dbReference type="PANTHER" id="PTHR43019:SF23">
    <property type="entry name" value="PROTEASE DO-LIKE 5, CHLOROPLASTIC"/>
    <property type="match status" value="1"/>
</dbReference>
<dbReference type="SUPFAM" id="SSF50494">
    <property type="entry name" value="Trypsin-like serine proteases"/>
    <property type="match status" value="1"/>
</dbReference>
<dbReference type="STRING" id="595434.RISK_001420"/>
<gene>
    <name evidence="2" type="ORF">RISK_001420</name>
</gene>
<evidence type="ECO:0000313" key="3">
    <source>
        <dbReference type="Proteomes" id="UP000036367"/>
    </source>
</evidence>
<evidence type="ECO:0000313" key="2">
    <source>
        <dbReference type="EMBL" id="KLU06665.1"/>
    </source>
</evidence>
<dbReference type="PATRIC" id="fig|595434.4.peg.1362"/>